<dbReference type="EMBL" id="LN852749">
    <property type="protein sequence ID" value="CRY93745.1"/>
    <property type="molecule type" value="Genomic_DNA"/>
</dbReference>
<sequence>MKNGASSFTAERVAELRKNIDFSDIPEIKDFSGGHLRNWKPAKKPVSFRIDLDNLEWLQSEGIKGYQKKMNSVLRWARQNGCPLPQM</sequence>
<accession>A0A0H5PX36</accession>
<reference evidence="1" key="2">
    <citation type="submission" date="2015-07" db="EMBL/GenBank/DDBJ databases">
        <title>Plasmids, circular viruses and viroids from rat gut.</title>
        <authorList>
            <person name="Jorgensen T.J."/>
            <person name="Hansen M.A."/>
            <person name="Xu Z."/>
            <person name="Tabak M.A."/>
            <person name="Sorensen S.J."/>
            <person name="Hansen L.H."/>
        </authorList>
    </citation>
    <scope>NUCLEOTIDE SEQUENCE</scope>
    <source>
        <plasmid evidence="1">pRGRH0058</plasmid>
    </source>
</reference>
<reference evidence="1" key="1">
    <citation type="submission" date="2015-06" db="EMBL/GenBank/DDBJ databases">
        <authorList>
            <person name="Joergensen T."/>
        </authorList>
    </citation>
    <scope>NUCLEOTIDE SEQUENCE</scope>
    <source>
        <plasmid evidence="1">pRGRH0058</plasmid>
    </source>
</reference>
<name>A0A0H5PX36_9ZZZZ</name>
<organism evidence="1">
    <name type="scientific">uncultured prokaryote</name>
    <dbReference type="NCBI Taxonomy" id="198431"/>
    <lineage>
        <taxon>unclassified sequences</taxon>
        <taxon>environmental samples</taxon>
    </lineage>
</organism>
<dbReference type="AlphaFoldDB" id="A0A0H5PX36"/>
<geneLocation type="plasmid" evidence="1">
    <name>pRGRH0058</name>
</geneLocation>
<proteinExistence type="predicted"/>
<dbReference type="InterPro" id="IPR025528">
    <property type="entry name" value="BrnA_antitoxin"/>
</dbReference>
<keyword evidence="1" id="KW-0614">Plasmid</keyword>
<dbReference type="Pfam" id="PF14384">
    <property type="entry name" value="BrnA_antitoxin"/>
    <property type="match status" value="1"/>
</dbReference>
<evidence type="ECO:0000313" key="1">
    <source>
        <dbReference type="EMBL" id="CRY93745.1"/>
    </source>
</evidence>
<protein>
    <submittedName>
        <fullName evidence="1">Uncharacterized protein</fullName>
    </submittedName>
</protein>